<dbReference type="Proteomes" id="UP000826651">
    <property type="component" value="Unassembled WGS sequence"/>
</dbReference>
<dbReference type="Pfam" id="PF04321">
    <property type="entry name" value="RmlD_sub_bind"/>
    <property type="match status" value="1"/>
</dbReference>
<dbReference type="Gene3D" id="3.40.50.720">
    <property type="entry name" value="NAD(P)-binding Rossmann-like Domain"/>
    <property type="match status" value="1"/>
</dbReference>
<evidence type="ECO:0000313" key="2">
    <source>
        <dbReference type="EMBL" id="MBZ2197885.1"/>
    </source>
</evidence>
<comment type="caution">
    <text evidence="2">The sequence shown here is derived from an EMBL/GenBank/DDBJ whole genome shotgun (WGS) entry which is preliminary data.</text>
</comment>
<dbReference type="PANTHER" id="PTHR43242">
    <property type="entry name" value="NAD(P)-BINDING ROSSMANN-FOLD SUPERFAMILY PROTEIN"/>
    <property type="match status" value="1"/>
</dbReference>
<organism evidence="2 3">
    <name type="scientific">Occultella gossypii</name>
    <dbReference type="NCBI Taxonomy" id="2800820"/>
    <lineage>
        <taxon>Bacteria</taxon>
        <taxon>Bacillati</taxon>
        <taxon>Actinomycetota</taxon>
        <taxon>Actinomycetes</taxon>
        <taxon>Micrococcales</taxon>
        <taxon>Ruaniaceae</taxon>
        <taxon>Occultella</taxon>
    </lineage>
</organism>
<dbReference type="InterPro" id="IPR029903">
    <property type="entry name" value="RmlD-like-bd"/>
</dbReference>
<reference evidence="2 3" key="1">
    <citation type="submission" date="2021-04" db="EMBL/GenBank/DDBJ databases">
        <title>Ruania sp. nov., isolated from sandy soil of mangrove forest.</title>
        <authorList>
            <person name="Ge X."/>
            <person name="Huang R."/>
            <person name="Liu W."/>
        </authorList>
    </citation>
    <scope>NUCLEOTIDE SEQUENCE [LARGE SCALE GENOMIC DNA]</scope>
    <source>
        <strain evidence="2 3">N2-46</strain>
    </source>
</reference>
<protein>
    <submittedName>
        <fullName evidence="2">Sugar nucleotide-binding protein</fullName>
    </submittedName>
</protein>
<feature type="domain" description="RmlD-like substrate binding" evidence="1">
    <location>
        <begin position="30"/>
        <end position="184"/>
    </location>
</feature>
<gene>
    <name evidence="2" type="ORF">KCQ71_17125</name>
</gene>
<dbReference type="PANTHER" id="PTHR43242:SF1">
    <property type="entry name" value="NAD(P)-BINDING ROSSMANN-FOLD SUPERFAMILY PROTEIN"/>
    <property type="match status" value="1"/>
</dbReference>
<proteinExistence type="predicted"/>
<evidence type="ECO:0000259" key="1">
    <source>
        <dbReference type="Pfam" id="PF04321"/>
    </source>
</evidence>
<evidence type="ECO:0000313" key="3">
    <source>
        <dbReference type="Proteomes" id="UP000826651"/>
    </source>
</evidence>
<dbReference type="SUPFAM" id="SSF51735">
    <property type="entry name" value="NAD(P)-binding Rossmann-fold domains"/>
    <property type="match status" value="1"/>
</dbReference>
<accession>A0ABS7SCI1</accession>
<name>A0ABS7SCI1_9MICO</name>
<dbReference type="EMBL" id="JAGSHT010000016">
    <property type="protein sequence ID" value="MBZ2197885.1"/>
    <property type="molecule type" value="Genomic_DNA"/>
</dbReference>
<sequence length="196" mass="20817">MRPTPRWLLPRWAPAWCSSRATRCSPGTVRPIAESATPDPITPYGAAKAAAETAVGAVTPTAVIVRTSLIIGRDGSSAHERRAYAAARGQGRLFTDEVRCPVDVVDLAAAVLELAATDASGVHHLAGPEPVSRYDLGRLIARRDGLDPDGIRTGKRSDRAVPGPLDVRLDSAATQRLVGTRLRAPSEFLATRGDRP</sequence>
<dbReference type="InterPro" id="IPR036291">
    <property type="entry name" value="NAD(P)-bd_dom_sf"/>
</dbReference>
<keyword evidence="3" id="KW-1185">Reference proteome</keyword>